<feature type="compositionally biased region" description="Basic residues" evidence="1">
    <location>
        <begin position="169"/>
        <end position="184"/>
    </location>
</feature>
<reference evidence="3" key="2">
    <citation type="submission" date="2024-04" db="EMBL/GenBank/DDBJ databases">
        <authorList>
            <person name="Chen Y."/>
            <person name="Shah S."/>
            <person name="Dougan E. K."/>
            <person name="Thang M."/>
            <person name="Chan C."/>
        </authorList>
    </citation>
    <scope>NUCLEOTIDE SEQUENCE [LARGE SCALE GENOMIC DNA]</scope>
</reference>
<evidence type="ECO:0000256" key="1">
    <source>
        <dbReference type="SAM" id="MobiDB-lite"/>
    </source>
</evidence>
<dbReference type="EMBL" id="CAMXCT010000314">
    <property type="protein sequence ID" value="CAI3977014.1"/>
    <property type="molecule type" value="Genomic_DNA"/>
</dbReference>
<feature type="compositionally biased region" description="Basic and acidic residues" evidence="1">
    <location>
        <begin position="249"/>
        <end position="262"/>
    </location>
</feature>
<feature type="compositionally biased region" description="Basic and acidic residues" evidence="1">
    <location>
        <begin position="38"/>
        <end position="104"/>
    </location>
</feature>
<sequence>MLWCLSAVIRRSFFRQAAELSRSCTTWLDAVLMSEGNKKEDQLGDKLRDKLGDKRTHRPTEGNKKEGKLGDKGDKETRLRKVDAPSNKAKQDERQAGRQGDKAGGHTIQQSETRGEARRETRWETRFGDKLWRQALETRETRPREARTHHPTKGIKKGDKLGSKEKKVSGRRTHHRTKGNKKKDKLGNKGGTSGETSGDKLGGKLGDNSWETGRQGRQGRQGLGNADKPSNNRWPQEGRQAETSGETSKLGDRETRETRPRECGQAVQQQMATRRKTS</sequence>
<comment type="caution">
    <text evidence="2">The sequence shown here is derived from an EMBL/GenBank/DDBJ whole genome shotgun (WGS) entry which is preliminary data.</text>
</comment>
<evidence type="ECO:0000313" key="3">
    <source>
        <dbReference type="EMBL" id="CAL1130389.1"/>
    </source>
</evidence>
<dbReference type="EMBL" id="CAMXCT020000314">
    <property type="protein sequence ID" value="CAL1130389.1"/>
    <property type="molecule type" value="Genomic_DNA"/>
</dbReference>
<gene>
    <name evidence="2" type="ORF">C1SCF055_LOCUS5193</name>
</gene>
<dbReference type="EMBL" id="CAMXCT030000314">
    <property type="protein sequence ID" value="CAL4764326.1"/>
    <property type="molecule type" value="Genomic_DNA"/>
</dbReference>
<organism evidence="2">
    <name type="scientific">Cladocopium goreaui</name>
    <dbReference type="NCBI Taxonomy" id="2562237"/>
    <lineage>
        <taxon>Eukaryota</taxon>
        <taxon>Sar</taxon>
        <taxon>Alveolata</taxon>
        <taxon>Dinophyceae</taxon>
        <taxon>Suessiales</taxon>
        <taxon>Symbiodiniaceae</taxon>
        <taxon>Cladocopium</taxon>
    </lineage>
</organism>
<feature type="compositionally biased region" description="Basic and acidic residues" evidence="1">
    <location>
        <begin position="156"/>
        <end position="168"/>
    </location>
</feature>
<reference evidence="2" key="1">
    <citation type="submission" date="2022-10" db="EMBL/GenBank/DDBJ databases">
        <authorList>
            <person name="Chen Y."/>
            <person name="Dougan E. K."/>
            <person name="Chan C."/>
            <person name="Rhodes N."/>
            <person name="Thang M."/>
        </authorList>
    </citation>
    <scope>NUCLEOTIDE SEQUENCE</scope>
</reference>
<accession>A0A9P1FH95</accession>
<dbReference type="Proteomes" id="UP001152797">
    <property type="component" value="Unassembled WGS sequence"/>
</dbReference>
<dbReference type="AlphaFoldDB" id="A0A9P1FH95"/>
<protein>
    <submittedName>
        <fullName evidence="2">Uncharacterized protein</fullName>
    </submittedName>
</protein>
<feature type="region of interest" description="Disordered" evidence="1">
    <location>
        <begin position="38"/>
        <end position="278"/>
    </location>
</feature>
<evidence type="ECO:0000313" key="4">
    <source>
        <dbReference type="Proteomes" id="UP001152797"/>
    </source>
</evidence>
<evidence type="ECO:0000313" key="2">
    <source>
        <dbReference type="EMBL" id="CAI3977014.1"/>
    </source>
</evidence>
<keyword evidence="4" id="KW-1185">Reference proteome</keyword>
<name>A0A9P1FH95_9DINO</name>
<feature type="compositionally biased region" description="Basic and acidic residues" evidence="1">
    <location>
        <begin position="113"/>
        <end position="148"/>
    </location>
</feature>
<proteinExistence type="predicted"/>